<name>A0A4C2A3K1_EUMVA</name>
<evidence type="ECO:0000313" key="3">
    <source>
        <dbReference type="Proteomes" id="UP000299102"/>
    </source>
</evidence>
<evidence type="ECO:0000313" key="2">
    <source>
        <dbReference type="EMBL" id="GBP94648.1"/>
    </source>
</evidence>
<organism evidence="2 3">
    <name type="scientific">Eumeta variegata</name>
    <name type="common">Bagworm moth</name>
    <name type="synonym">Eumeta japonica</name>
    <dbReference type="NCBI Taxonomy" id="151549"/>
    <lineage>
        <taxon>Eukaryota</taxon>
        <taxon>Metazoa</taxon>
        <taxon>Ecdysozoa</taxon>
        <taxon>Arthropoda</taxon>
        <taxon>Hexapoda</taxon>
        <taxon>Insecta</taxon>
        <taxon>Pterygota</taxon>
        <taxon>Neoptera</taxon>
        <taxon>Endopterygota</taxon>
        <taxon>Lepidoptera</taxon>
        <taxon>Glossata</taxon>
        <taxon>Ditrysia</taxon>
        <taxon>Tineoidea</taxon>
        <taxon>Psychidae</taxon>
        <taxon>Oiketicinae</taxon>
        <taxon>Eumeta</taxon>
    </lineage>
</organism>
<reference evidence="2 3" key="1">
    <citation type="journal article" date="2019" name="Commun. Biol.">
        <title>The bagworm genome reveals a unique fibroin gene that provides high tensile strength.</title>
        <authorList>
            <person name="Kono N."/>
            <person name="Nakamura H."/>
            <person name="Ohtoshi R."/>
            <person name="Tomita M."/>
            <person name="Numata K."/>
            <person name="Arakawa K."/>
        </authorList>
    </citation>
    <scope>NUCLEOTIDE SEQUENCE [LARGE SCALE GENOMIC DNA]</scope>
</reference>
<comment type="caution">
    <text evidence="2">The sequence shown here is derived from an EMBL/GenBank/DDBJ whole genome shotgun (WGS) entry which is preliminary data.</text>
</comment>
<feature type="region of interest" description="Disordered" evidence="1">
    <location>
        <begin position="1"/>
        <end position="20"/>
    </location>
</feature>
<dbReference type="Proteomes" id="UP000299102">
    <property type="component" value="Unassembled WGS sequence"/>
</dbReference>
<keyword evidence="3" id="KW-1185">Reference proteome</keyword>
<dbReference type="AlphaFoldDB" id="A0A4C2A3K1"/>
<gene>
    <name evidence="2" type="ORF">EVAR_100944_1</name>
</gene>
<feature type="compositionally biased region" description="Basic and acidic residues" evidence="1">
    <location>
        <begin position="1"/>
        <end position="15"/>
    </location>
</feature>
<accession>A0A4C2A3K1</accession>
<proteinExistence type="predicted"/>
<evidence type="ECO:0000256" key="1">
    <source>
        <dbReference type="SAM" id="MobiDB-lite"/>
    </source>
</evidence>
<protein>
    <submittedName>
        <fullName evidence="2">Uncharacterized protein</fullName>
    </submittedName>
</protein>
<dbReference type="EMBL" id="BGZK01002529">
    <property type="protein sequence ID" value="GBP94648.1"/>
    <property type="molecule type" value="Genomic_DNA"/>
</dbReference>
<sequence>MSLNEHEPSRADRSSGSRRRGRSRLRIRSFDDITVWGVRLPGDYRRAPARPALLRPDYTNELTNYCLSECDAVLRPKAFTYECTYTRHVTVPIAFGPEESYASPATEDFHSTFRETIEILCRFCCIIFTHPSSSRRSMAQSRSGERRRVPSRSAASVLRPYLEGLYNSD</sequence>